<organism evidence="1 2">
    <name type="scientific">Segatella copri</name>
    <dbReference type="NCBI Taxonomy" id="165179"/>
    <lineage>
        <taxon>Bacteria</taxon>
        <taxon>Pseudomonadati</taxon>
        <taxon>Bacteroidota</taxon>
        <taxon>Bacteroidia</taxon>
        <taxon>Bacteroidales</taxon>
        <taxon>Prevotellaceae</taxon>
        <taxon>Segatella</taxon>
    </lineage>
</organism>
<dbReference type="RefSeq" id="WP_118066749.1">
    <property type="nucleotide sequence ID" value="NZ_QSAG01000049.1"/>
</dbReference>
<reference evidence="1 2" key="1">
    <citation type="submission" date="2018-08" db="EMBL/GenBank/DDBJ databases">
        <title>A genome reference for cultivated species of the human gut microbiota.</title>
        <authorList>
            <person name="Zou Y."/>
            <person name="Xue W."/>
            <person name="Luo G."/>
        </authorList>
    </citation>
    <scope>NUCLEOTIDE SEQUENCE [LARGE SCALE GENOMIC DNA]</scope>
    <source>
        <strain evidence="1 2">AF12-50</strain>
    </source>
</reference>
<dbReference type="AlphaFoldDB" id="A0AA92W4Z1"/>
<evidence type="ECO:0000313" key="1">
    <source>
        <dbReference type="EMBL" id="RGW39855.1"/>
    </source>
</evidence>
<sequence length="146" mass="18111">MNKESEKAKSDRIARQREYYLKHRDKMLAYSRKYIKDHPEKQKLYRENAAKKRANGIGYYQRYYQRNKEKLLEKSKSWRLNHPEKVKEYQRRYYQKKRAAAKKEKKIMLNPDIDKAKSLFRDPSKTVHLQWLLEHNRNKSKQYESR</sequence>
<evidence type="ECO:0000313" key="2">
    <source>
        <dbReference type="Proteomes" id="UP000283785"/>
    </source>
</evidence>
<gene>
    <name evidence="1" type="ORF">DWV76_15155</name>
</gene>
<accession>A0AA92W4Z1</accession>
<dbReference type="EMBL" id="QSAG01000049">
    <property type="protein sequence ID" value="RGW39855.1"/>
    <property type="molecule type" value="Genomic_DNA"/>
</dbReference>
<protein>
    <submittedName>
        <fullName evidence="1">Uncharacterized protein</fullName>
    </submittedName>
</protein>
<name>A0AA92W4Z1_9BACT</name>
<dbReference type="Proteomes" id="UP000283785">
    <property type="component" value="Unassembled WGS sequence"/>
</dbReference>
<proteinExistence type="predicted"/>
<comment type="caution">
    <text evidence="1">The sequence shown here is derived from an EMBL/GenBank/DDBJ whole genome shotgun (WGS) entry which is preliminary data.</text>
</comment>